<evidence type="ECO:0000256" key="1">
    <source>
        <dbReference type="SAM" id="MobiDB-lite"/>
    </source>
</evidence>
<comment type="caution">
    <text evidence="2">The sequence shown here is derived from an EMBL/GenBank/DDBJ whole genome shotgun (WGS) entry which is preliminary data.</text>
</comment>
<feature type="compositionally biased region" description="Polar residues" evidence="1">
    <location>
        <begin position="238"/>
        <end position="248"/>
    </location>
</feature>
<name>A0A2J7PDS0_9NEOP</name>
<dbReference type="InParanoid" id="A0A2J7PDS0"/>
<organism evidence="2 3">
    <name type="scientific">Cryptotermes secundus</name>
    <dbReference type="NCBI Taxonomy" id="105785"/>
    <lineage>
        <taxon>Eukaryota</taxon>
        <taxon>Metazoa</taxon>
        <taxon>Ecdysozoa</taxon>
        <taxon>Arthropoda</taxon>
        <taxon>Hexapoda</taxon>
        <taxon>Insecta</taxon>
        <taxon>Pterygota</taxon>
        <taxon>Neoptera</taxon>
        <taxon>Polyneoptera</taxon>
        <taxon>Dictyoptera</taxon>
        <taxon>Blattodea</taxon>
        <taxon>Blattoidea</taxon>
        <taxon>Termitoidae</taxon>
        <taxon>Kalotermitidae</taxon>
        <taxon>Cryptotermitinae</taxon>
        <taxon>Cryptotermes</taxon>
    </lineage>
</organism>
<evidence type="ECO:0000313" key="2">
    <source>
        <dbReference type="EMBL" id="PNF14467.1"/>
    </source>
</evidence>
<dbReference type="EMBL" id="NEVH01026385">
    <property type="protein sequence ID" value="PNF14466.1"/>
    <property type="molecule type" value="Genomic_DNA"/>
</dbReference>
<gene>
    <name evidence="2" type="ORF">B7P43_G00819</name>
</gene>
<feature type="region of interest" description="Disordered" evidence="1">
    <location>
        <begin position="238"/>
        <end position="258"/>
    </location>
</feature>
<dbReference type="EMBL" id="NEVH01026385">
    <property type="protein sequence ID" value="PNF14467.1"/>
    <property type="molecule type" value="Genomic_DNA"/>
</dbReference>
<accession>A0A2J7PDS0</accession>
<dbReference type="EMBL" id="NEVH01026385">
    <property type="protein sequence ID" value="PNF14465.1"/>
    <property type="molecule type" value="Genomic_DNA"/>
</dbReference>
<dbReference type="AlphaFoldDB" id="A0A2J7PDS0"/>
<proteinExistence type="predicted"/>
<reference evidence="2 3" key="1">
    <citation type="submission" date="2017-12" db="EMBL/GenBank/DDBJ databases">
        <title>Hemimetabolous genomes reveal molecular basis of termite eusociality.</title>
        <authorList>
            <person name="Harrison M.C."/>
            <person name="Jongepier E."/>
            <person name="Robertson H.M."/>
            <person name="Arning N."/>
            <person name="Bitard-Feildel T."/>
            <person name="Chao H."/>
            <person name="Childers C.P."/>
            <person name="Dinh H."/>
            <person name="Doddapaneni H."/>
            <person name="Dugan S."/>
            <person name="Gowin J."/>
            <person name="Greiner C."/>
            <person name="Han Y."/>
            <person name="Hu H."/>
            <person name="Hughes D.S.T."/>
            <person name="Huylmans A.-K."/>
            <person name="Kemena C."/>
            <person name="Kremer L.P.M."/>
            <person name="Lee S.L."/>
            <person name="Lopez-Ezquerra A."/>
            <person name="Mallet L."/>
            <person name="Monroy-Kuhn J.M."/>
            <person name="Moser A."/>
            <person name="Murali S.C."/>
            <person name="Muzny D.M."/>
            <person name="Otani S."/>
            <person name="Piulachs M.-D."/>
            <person name="Poelchau M."/>
            <person name="Qu J."/>
            <person name="Schaub F."/>
            <person name="Wada-Katsumata A."/>
            <person name="Worley K.C."/>
            <person name="Xie Q."/>
            <person name="Ylla G."/>
            <person name="Poulsen M."/>
            <person name="Gibbs R.A."/>
            <person name="Schal C."/>
            <person name="Richards S."/>
            <person name="Belles X."/>
            <person name="Korb J."/>
            <person name="Bornberg-Bauer E."/>
        </authorList>
    </citation>
    <scope>NUCLEOTIDE SEQUENCE [LARGE SCALE GENOMIC DNA]</scope>
    <source>
        <tissue evidence="2">Whole body</tissue>
    </source>
</reference>
<keyword evidence="3" id="KW-1185">Reference proteome</keyword>
<sequence length="410" mass="45468">MECGELYSKISLKREYSLATDMDYISCNGRVSENKSLIQCVKSKDFHLYNRISTEKIYDHKNHSFKRPPGKVCGSLRDNFINNNTTTLMTSNKGEISSNINGVSGIKRNCGRILPIPSSSARPLSIKLPFHTSKTDENRNNSPLKGMKIAHSQARPLSIVLPSARYNINHSLKTILPMDKSSHSSKFIPSPKIHPSSNSYQRLRYSTDENVHLIRNQNDELNNNSNLTSFVNDKFNSMSVASSSTPNSDCDRENNNIRSNSNASLVNKLKPGPMSLIEKPLLLQSGFNSSNLVNGQKRAYPNTMLCTGQNSEQINPNYPNGTNTTMSDCTVSTTIMPSTHSSTATSPSSSVVNSLPEQPSVLLVVYPMPFVRESNKLLMEQQQCNAGNNEEKVSSICHQQPKESSRCGIQ</sequence>
<evidence type="ECO:0000313" key="3">
    <source>
        <dbReference type="Proteomes" id="UP000235965"/>
    </source>
</evidence>
<protein>
    <submittedName>
        <fullName evidence="2">Uncharacterized protein</fullName>
    </submittedName>
</protein>
<dbReference type="Proteomes" id="UP000235965">
    <property type="component" value="Unassembled WGS sequence"/>
</dbReference>